<reference evidence="1" key="1">
    <citation type="submission" date="2024-09" db="EMBL/GenBank/DDBJ databases">
        <title>Draft Genome Sequences of Neofusicoccum parvum.</title>
        <authorList>
            <person name="Ashida A."/>
            <person name="Camagna M."/>
            <person name="Tanaka A."/>
            <person name="Takemoto D."/>
        </authorList>
    </citation>
    <scope>NUCLEOTIDE SEQUENCE</scope>
    <source>
        <strain evidence="1">PPO83</strain>
    </source>
</reference>
<keyword evidence="1" id="KW-0347">Helicase</keyword>
<proteinExistence type="predicted"/>
<accession>A0ACB5RMY7</accession>
<keyword evidence="1" id="KW-0067">ATP-binding</keyword>
<organism evidence="1 2">
    <name type="scientific">Neofusicoccum parvum</name>
    <dbReference type="NCBI Taxonomy" id="310453"/>
    <lineage>
        <taxon>Eukaryota</taxon>
        <taxon>Fungi</taxon>
        <taxon>Dikarya</taxon>
        <taxon>Ascomycota</taxon>
        <taxon>Pezizomycotina</taxon>
        <taxon>Dothideomycetes</taxon>
        <taxon>Dothideomycetes incertae sedis</taxon>
        <taxon>Botryosphaeriales</taxon>
        <taxon>Botryosphaeriaceae</taxon>
        <taxon>Neofusicoccum</taxon>
    </lineage>
</organism>
<protein>
    <submittedName>
        <fullName evidence="1">ATP-dependent RNA helicase suv3</fullName>
    </submittedName>
</protein>
<keyword evidence="1" id="KW-0547">Nucleotide-binding</keyword>
<dbReference type="Proteomes" id="UP001165186">
    <property type="component" value="Unassembled WGS sequence"/>
</dbReference>
<sequence length="606" mass="67955">MRAWKDRGFKGLDQQLENAFLGYVASSRSFSKDDYQNQRALADLRYPTEWYPATRKMQRKIIMHVGPTNSGKTYHALKRLEEAKSGAYAGPLRLLAHEVYTRMNAKGATFEMIPLHTEMDVCVIDEIQLIGDIERGWAWTQALLGVQAKEVHLCGEARTVPLIRELAASMGDEVEVHTYERLTPLKMDKRHMGYNFKELRKGDCIVAFSVIEIHGLRQEIQKQTGKKVAIVYGSLPPETRAQQARLFNDPDSGYDILVASDAIGMGLNLSIKRVIFASVTKFNGFEEVPLTIPHLKQIAGRAGRYKSAHDANQEAERASKGSDTSDIPVTTLDAIASQSHSKGLSVLDRITFCAAPATIKSPKDRQILFNLAKCVAEQKNGNLLDIEGFDWSLLDRPATANRTYLQSLESLHKAIVLYLWLSYRFSGVFSTRALAFHAKSLVEQAIEATLTEFTRTHHQSTRRIKQRQRVRKLELKEFQDDLQAARERESQDAQNEGGEKVTSEGSRYEQADILDGAEDDQEVDPVDFRDETVHGFAADEETRSPDLANEAKLRLVEAEEGDELETAHGQHPPVLDAEEVASLLDDLGDLQNTQEKSTNTNTGRDA</sequence>
<gene>
    <name evidence="1" type="primary">g12164</name>
    <name evidence="1" type="ORF">NpPPO83_00012164</name>
</gene>
<keyword evidence="1" id="KW-0378">Hydrolase</keyword>
<evidence type="ECO:0000313" key="2">
    <source>
        <dbReference type="Proteomes" id="UP001165186"/>
    </source>
</evidence>
<comment type="caution">
    <text evidence="1">The sequence shown here is derived from an EMBL/GenBank/DDBJ whole genome shotgun (WGS) entry which is preliminary data.</text>
</comment>
<keyword evidence="2" id="KW-1185">Reference proteome</keyword>
<dbReference type="EMBL" id="BSXG01000001">
    <property type="protein sequence ID" value="GME21870.1"/>
    <property type="molecule type" value="Genomic_DNA"/>
</dbReference>
<name>A0ACB5RMY7_9PEZI</name>
<evidence type="ECO:0000313" key="1">
    <source>
        <dbReference type="EMBL" id="GME21870.1"/>
    </source>
</evidence>